<evidence type="ECO:0000256" key="2">
    <source>
        <dbReference type="ARBA" id="ARBA00008335"/>
    </source>
</evidence>
<accession>R3W2K5</accession>
<comment type="similarity">
    <text evidence="2">Belongs to the major facilitator superfamily.</text>
</comment>
<dbReference type="GO" id="GO:0022857">
    <property type="term" value="F:transmembrane transporter activity"/>
    <property type="evidence" value="ECO:0007669"/>
    <property type="project" value="InterPro"/>
</dbReference>
<evidence type="ECO:0000256" key="7">
    <source>
        <dbReference type="SAM" id="Phobius"/>
    </source>
</evidence>
<name>R3W2K5_9ENTE</name>
<feature type="transmembrane region" description="Helical" evidence="7">
    <location>
        <begin position="361"/>
        <end position="386"/>
    </location>
</feature>
<feature type="transmembrane region" description="Helical" evidence="7">
    <location>
        <begin position="133"/>
        <end position="155"/>
    </location>
</feature>
<comment type="subcellular location">
    <subcellularLocation>
        <location evidence="1">Cell membrane</location>
        <topology evidence="1">Multi-pass membrane protein</topology>
    </subcellularLocation>
</comment>
<keyword evidence="5 7" id="KW-1133">Transmembrane helix</keyword>
<evidence type="ECO:0000256" key="5">
    <source>
        <dbReference type="ARBA" id="ARBA00022989"/>
    </source>
</evidence>
<gene>
    <name evidence="9" type="ORF">UC3_02240</name>
</gene>
<dbReference type="STRING" id="154621.RV11_GL001554"/>
<dbReference type="AlphaFoldDB" id="R3W2K5"/>
<evidence type="ECO:0000256" key="4">
    <source>
        <dbReference type="ARBA" id="ARBA00022692"/>
    </source>
</evidence>
<dbReference type="Pfam" id="PF07690">
    <property type="entry name" value="MFS_1"/>
    <property type="match status" value="1"/>
</dbReference>
<dbReference type="InterPro" id="IPR020846">
    <property type="entry name" value="MFS_dom"/>
</dbReference>
<feature type="transmembrane region" description="Helical" evidence="7">
    <location>
        <begin position="98"/>
        <end position="121"/>
    </location>
</feature>
<evidence type="ECO:0000313" key="10">
    <source>
        <dbReference type="Proteomes" id="UP000013785"/>
    </source>
</evidence>
<keyword evidence="3" id="KW-0813">Transport</keyword>
<dbReference type="Gene3D" id="1.20.1250.20">
    <property type="entry name" value="MFS general substrate transporter like domains"/>
    <property type="match status" value="2"/>
</dbReference>
<dbReference type="PROSITE" id="PS50850">
    <property type="entry name" value="MFS"/>
    <property type="match status" value="1"/>
</dbReference>
<keyword evidence="10" id="KW-1185">Reference proteome</keyword>
<dbReference type="InterPro" id="IPR011701">
    <property type="entry name" value="MFS"/>
</dbReference>
<dbReference type="RefSeq" id="WP_010768884.1">
    <property type="nucleotide sequence ID" value="NZ_ASWE01000001.1"/>
</dbReference>
<feature type="transmembrane region" description="Helical" evidence="7">
    <location>
        <begin position="74"/>
        <end position="92"/>
    </location>
</feature>
<evidence type="ECO:0000256" key="6">
    <source>
        <dbReference type="ARBA" id="ARBA00023136"/>
    </source>
</evidence>
<organism evidence="9 10">
    <name type="scientific">Enterococcus phoeniculicola ATCC BAA-412</name>
    <dbReference type="NCBI Taxonomy" id="1158610"/>
    <lineage>
        <taxon>Bacteria</taxon>
        <taxon>Bacillati</taxon>
        <taxon>Bacillota</taxon>
        <taxon>Bacilli</taxon>
        <taxon>Lactobacillales</taxon>
        <taxon>Enterococcaceae</taxon>
        <taxon>Enterococcus</taxon>
    </lineage>
</organism>
<feature type="transmembrane region" description="Helical" evidence="7">
    <location>
        <begin position="248"/>
        <end position="269"/>
    </location>
</feature>
<protein>
    <recommendedName>
        <fullName evidence="8">Major facilitator superfamily (MFS) profile domain-containing protein</fullName>
    </recommendedName>
</protein>
<dbReference type="InterPro" id="IPR051788">
    <property type="entry name" value="MFS_Transporter"/>
</dbReference>
<feature type="transmembrane region" description="Helical" evidence="7">
    <location>
        <begin position="161"/>
        <end position="181"/>
    </location>
</feature>
<feature type="transmembrane region" description="Helical" evidence="7">
    <location>
        <begin position="302"/>
        <end position="326"/>
    </location>
</feature>
<sequence>MRKNYNGLIGSLYTNYIFQGIAAIIISQNLKQLTAYWGASVQEVMLVMSAIGLGRLLILYFAGTISDKVGRKKTILLGMLCYLIFFGGILISKNYIQGFIFALFAGFSNAFLDTGTYPTLVEAYPESKDSSSLSVLNKAFISLGQFLLPFGMRIILTQQLFFGYIFFLCFVILLINLFVMLRQSYPEVIVEQTIVEEIKETTFKPRMKLEGLALIIFGFTSVSTFNIFITWVPTLAEKLQLMSEKDSLILISIYSVGSFISVFFTSYLVKKNISSTFLLVACGGLSTIVLLLLTLFPSAFMLMVAAIGVGVFSAGGVWQLALALLLEFFPTRKGRITSYYSLASALSVMIIPYATGYLSELHFISIFWLDIFLTFVGFVCTVVIYIRYKQLQEQTSLLNQEPVKQKQLI</sequence>
<dbReference type="PANTHER" id="PTHR23514:SF3">
    <property type="entry name" value="BYPASS OF STOP CODON PROTEIN 6"/>
    <property type="match status" value="1"/>
</dbReference>
<evidence type="ECO:0000259" key="8">
    <source>
        <dbReference type="PROSITE" id="PS50850"/>
    </source>
</evidence>
<feature type="domain" description="Major facilitator superfamily (MFS) profile" evidence="8">
    <location>
        <begin position="8"/>
        <end position="389"/>
    </location>
</feature>
<dbReference type="HOGENOM" id="CLU_045105_0_1_9"/>
<dbReference type="InterPro" id="IPR005829">
    <property type="entry name" value="Sugar_transporter_CS"/>
</dbReference>
<dbReference type="EMBL" id="AJAT01000017">
    <property type="protein sequence ID" value="EOL41892.1"/>
    <property type="molecule type" value="Genomic_DNA"/>
</dbReference>
<dbReference type="OrthoDB" id="7066727at2"/>
<dbReference type="Proteomes" id="UP000013785">
    <property type="component" value="Unassembled WGS sequence"/>
</dbReference>
<feature type="transmembrane region" description="Helical" evidence="7">
    <location>
        <begin position="212"/>
        <end position="236"/>
    </location>
</feature>
<dbReference type="PROSITE" id="PS00216">
    <property type="entry name" value="SUGAR_TRANSPORT_1"/>
    <property type="match status" value="1"/>
</dbReference>
<feature type="transmembrane region" description="Helical" evidence="7">
    <location>
        <begin position="12"/>
        <end position="30"/>
    </location>
</feature>
<dbReference type="eggNOG" id="COG2271">
    <property type="taxonomic scope" value="Bacteria"/>
</dbReference>
<proteinExistence type="inferred from homology"/>
<evidence type="ECO:0000256" key="3">
    <source>
        <dbReference type="ARBA" id="ARBA00022448"/>
    </source>
</evidence>
<keyword evidence="4 7" id="KW-0812">Transmembrane</keyword>
<dbReference type="SUPFAM" id="SSF103473">
    <property type="entry name" value="MFS general substrate transporter"/>
    <property type="match status" value="1"/>
</dbReference>
<evidence type="ECO:0000313" key="9">
    <source>
        <dbReference type="EMBL" id="EOL41892.1"/>
    </source>
</evidence>
<feature type="transmembrane region" description="Helical" evidence="7">
    <location>
        <begin position="36"/>
        <end position="62"/>
    </location>
</feature>
<feature type="transmembrane region" description="Helical" evidence="7">
    <location>
        <begin position="276"/>
        <end position="296"/>
    </location>
</feature>
<dbReference type="InterPro" id="IPR036259">
    <property type="entry name" value="MFS_trans_sf"/>
</dbReference>
<dbReference type="GO" id="GO:0005886">
    <property type="term" value="C:plasma membrane"/>
    <property type="evidence" value="ECO:0007669"/>
    <property type="project" value="UniProtKB-SubCell"/>
</dbReference>
<dbReference type="PATRIC" id="fig|1158610.3.peg.2215"/>
<reference evidence="9 10" key="1">
    <citation type="submission" date="2013-02" db="EMBL/GenBank/DDBJ databases">
        <title>The Genome Sequence of Enterococcus phoeniculicola BAA-412.</title>
        <authorList>
            <consortium name="The Broad Institute Genome Sequencing Platform"/>
            <consortium name="The Broad Institute Genome Sequencing Center for Infectious Disease"/>
            <person name="Earl A.M."/>
            <person name="Gilmore M.S."/>
            <person name="Lebreton F."/>
            <person name="Walker B."/>
            <person name="Young S.K."/>
            <person name="Zeng Q."/>
            <person name="Gargeya S."/>
            <person name="Fitzgerald M."/>
            <person name="Haas B."/>
            <person name="Abouelleil A."/>
            <person name="Alvarado L."/>
            <person name="Arachchi H.M."/>
            <person name="Berlin A.M."/>
            <person name="Chapman S.B."/>
            <person name="Dewar J."/>
            <person name="Goldberg J."/>
            <person name="Griggs A."/>
            <person name="Gujja S."/>
            <person name="Hansen M."/>
            <person name="Howarth C."/>
            <person name="Imamovic A."/>
            <person name="Larimer J."/>
            <person name="McCowan C."/>
            <person name="Murphy C."/>
            <person name="Neiman D."/>
            <person name="Pearson M."/>
            <person name="Priest M."/>
            <person name="Roberts A."/>
            <person name="Saif S."/>
            <person name="Shea T."/>
            <person name="Sisk P."/>
            <person name="Sykes S."/>
            <person name="Wortman J."/>
            <person name="Nusbaum C."/>
            <person name="Birren B."/>
        </authorList>
    </citation>
    <scope>NUCLEOTIDE SEQUENCE [LARGE SCALE GENOMIC DNA]</scope>
    <source>
        <strain evidence="9 10">ATCC BAA-412</strain>
    </source>
</reference>
<evidence type="ECO:0000256" key="1">
    <source>
        <dbReference type="ARBA" id="ARBA00004651"/>
    </source>
</evidence>
<dbReference type="PANTHER" id="PTHR23514">
    <property type="entry name" value="BYPASS OF STOP CODON PROTEIN 6"/>
    <property type="match status" value="1"/>
</dbReference>
<keyword evidence="6 7" id="KW-0472">Membrane</keyword>
<comment type="caution">
    <text evidence="9">The sequence shown here is derived from an EMBL/GenBank/DDBJ whole genome shotgun (WGS) entry which is preliminary data.</text>
</comment>
<feature type="transmembrane region" description="Helical" evidence="7">
    <location>
        <begin position="338"/>
        <end position="355"/>
    </location>
</feature>